<comment type="subcellular location">
    <subcellularLocation>
        <location evidence="1">Cell membrane</location>
        <topology evidence="1">Multi-pass membrane protein</topology>
    </subcellularLocation>
</comment>
<dbReference type="AlphaFoldDB" id="A0ABD0ANI4"/>
<feature type="transmembrane region" description="Helical" evidence="8">
    <location>
        <begin position="20"/>
        <end position="40"/>
    </location>
</feature>
<protein>
    <recommendedName>
        <fullName evidence="9">ABC transmembrane type-1 domain-containing protein</fullName>
    </recommendedName>
</protein>
<reference evidence="10 11" key="1">
    <citation type="submission" date="2021-01" db="EMBL/GenBank/DDBJ databases">
        <title>Development of a method for detection of lactic acid bacteria that cause putrefactive shochu mash.</title>
        <authorList>
            <person name="Takashita H."/>
            <person name="Fujihara E."/>
            <person name="Takayama K."/>
            <person name="Yamamoto H."/>
            <person name="Mizutani M."/>
            <person name="Kajiwara Y."/>
        </authorList>
    </citation>
    <scope>NUCLEOTIDE SEQUENCE [LARGE SCALE GENOMIC DNA]</scope>
    <source>
        <strain evidence="10 11">01-B1</strain>
    </source>
</reference>
<dbReference type="GO" id="GO:0006865">
    <property type="term" value="P:amino acid transport"/>
    <property type="evidence" value="ECO:0007669"/>
    <property type="project" value="UniProtKB-KW"/>
</dbReference>
<dbReference type="NCBIfam" id="TIGR01726">
    <property type="entry name" value="HEQRo_perm_3TM"/>
    <property type="match status" value="1"/>
</dbReference>
<organism evidence="10 11">
    <name type="scientific">Limosilactobacillus fermentum</name>
    <name type="common">Lactobacillus fermentum</name>
    <dbReference type="NCBI Taxonomy" id="1613"/>
    <lineage>
        <taxon>Bacteria</taxon>
        <taxon>Bacillati</taxon>
        <taxon>Bacillota</taxon>
        <taxon>Bacilli</taxon>
        <taxon>Lactobacillales</taxon>
        <taxon>Lactobacillaceae</taxon>
        <taxon>Limosilactobacillus</taxon>
    </lineage>
</organism>
<evidence type="ECO:0000313" key="11">
    <source>
        <dbReference type="Proteomes" id="UP000653631"/>
    </source>
</evidence>
<dbReference type="InterPro" id="IPR000515">
    <property type="entry name" value="MetI-like"/>
</dbReference>
<evidence type="ECO:0000313" key="10">
    <source>
        <dbReference type="EMBL" id="GIC72730.1"/>
    </source>
</evidence>
<dbReference type="InterPro" id="IPR035906">
    <property type="entry name" value="MetI-like_sf"/>
</dbReference>
<accession>A0ABD0ANI4</accession>
<dbReference type="InterPro" id="IPR043429">
    <property type="entry name" value="ArtM/GltK/GlnP/TcyL/YhdX-like"/>
</dbReference>
<proteinExistence type="predicted"/>
<keyword evidence="6 8" id="KW-1133">Transmembrane helix</keyword>
<dbReference type="PANTHER" id="PTHR30614">
    <property type="entry name" value="MEMBRANE COMPONENT OF AMINO ACID ABC TRANSPORTER"/>
    <property type="match status" value="1"/>
</dbReference>
<evidence type="ECO:0000256" key="3">
    <source>
        <dbReference type="ARBA" id="ARBA00022475"/>
    </source>
</evidence>
<feature type="transmembrane region" description="Helical" evidence="8">
    <location>
        <begin position="52"/>
        <end position="73"/>
    </location>
</feature>
<name>A0ABD0ANI4_LIMFE</name>
<evidence type="ECO:0000256" key="8">
    <source>
        <dbReference type="SAM" id="Phobius"/>
    </source>
</evidence>
<keyword evidence="7 8" id="KW-0472">Membrane</keyword>
<evidence type="ECO:0000256" key="4">
    <source>
        <dbReference type="ARBA" id="ARBA00022692"/>
    </source>
</evidence>
<sequence length="89" mass="9557">MTITKIMSVILRGFPVTLTLLLVSFILASLLGVALGWLYLRKNGLLSGLARVYLGIVRGTPPLLMLLLSYYGLPVLLKGVGSTLMVGPK</sequence>
<evidence type="ECO:0000256" key="6">
    <source>
        <dbReference type="ARBA" id="ARBA00022989"/>
    </source>
</evidence>
<keyword evidence="2" id="KW-0813">Transport</keyword>
<dbReference type="EMBL" id="BOLH01000021">
    <property type="protein sequence ID" value="GIC72730.1"/>
    <property type="molecule type" value="Genomic_DNA"/>
</dbReference>
<evidence type="ECO:0000256" key="1">
    <source>
        <dbReference type="ARBA" id="ARBA00004651"/>
    </source>
</evidence>
<evidence type="ECO:0000256" key="2">
    <source>
        <dbReference type="ARBA" id="ARBA00022448"/>
    </source>
</evidence>
<gene>
    <name evidence="10" type="ORF">LF01B1_17450</name>
</gene>
<comment type="caution">
    <text evidence="10">The sequence shown here is derived from an EMBL/GenBank/DDBJ whole genome shotgun (WGS) entry which is preliminary data.</text>
</comment>
<evidence type="ECO:0000259" key="9">
    <source>
        <dbReference type="PROSITE" id="PS50928"/>
    </source>
</evidence>
<feature type="domain" description="ABC transmembrane type-1" evidence="9">
    <location>
        <begin position="14"/>
        <end position="89"/>
    </location>
</feature>
<dbReference type="PANTHER" id="PTHR30614:SF0">
    <property type="entry name" value="L-CYSTINE TRANSPORT SYSTEM PERMEASE PROTEIN TCYL"/>
    <property type="match status" value="1"/>
</dbReference>
<keyword evidence="3" id="KW-1003">Cell membrane</keyword>
<dbReference type="InterPro" id="IPR010065">
    <property type="entry name" value="AA_ABC_transptr_permease_3TM"/>
</dbReference>
<evidence type="ECO:0000256" key="7">
    <source>
        <dbReference type="ARBA" id="ARBA00023136"/>
    </source>
</evidence>
<dbReference type="GO" id="GO:0005886">
    <property type="term" value="C:plasma membrane"/>
    <property type="evidence" value="ECO:0007669"/>
    <property type="project" value="UniProtKB-SubCell"/>
</dbReference>
<dbReference type="RefSeq" id="WP_239065487.1">
    <property type="nucleotide sequence ID" value="NZ_BOLH01000021.1"/>
</dbReference>
<evidence type="ECO:0000256" key="5">
    <source>
        <dbReference type="ARBA" id="ARBA00022970"/>
    </source>
</evidence>
<dbReference type="PROSITE" id="PS50928">
    <property type="entry name" value="ABC_TM1"/>
    <property type="match status" value="1"/>
</dbReference>
<dbReference type="Gene3D" id="1.10.3720.10">
    <property type="entry name" value="MetI-like"/>
    <property type="match status" value="1"/>
</dbReference>
<keyword evidence="5" id="KW-0029">Amino-acid transport</keyword>
<dbReference type="Proteomes" id="UP000653631">
    <property type="component" value="Unassembled WGS sequence"/>
</dbReference>
<dbReference type="SUPFAM" id="SSF161098">
    <property type="entry name" value="MetI-like"/>
    <property type="match status" value="1"/>
</dbReference>
<keyword evidence="4 8" id="KW-0812">Transmembrane</keyword>